<evidence type="ECO:0000259" key="13">
    <source>
        <dbReference type="PROSITE" id="PS50929"/>
    </source>
</evidence>
<organism evidence="15 16">
    <name type="scientific">Kordia antarctica</name>
    <dbReference type="NCBI Taxonomy" id="1218801"/>
    <lineage>
        <taxon>Bacteria</taxon>
        <taxon>Pseudomonadati</taxon>
        <taxon>Bacteroidota</taxon>
        <taxon>Flavobacteriia</taxon>
        <taxon>Flavobacteriales</taxon>
        <taxon>Flavobacteriaceae</taxon>
        <taxon>Kordia</taxon>
    </lineage>
</organism>
<accession>A0A7L4ZMC9</accession>
<evidence type="ECO:0000256" key="11">
    <source>
        <dbReference type="SAM" id="Phobius"/>
    </source>
</evidence>
<evidence type="ECO:0000259" key="14">
    <source>
        <dbReference type="PROSITE" id="PS50990"/>
    </source>
</evidence>
<dbReference type="GO" id="GO:0005524">
    <property type="term" value="F:ATP binding"/>
    <property type="evidence" value="ECO:0007669"/>
    <property type="project" value="UniProtKB-KW"/>
</dbReference>
<dbReference type="FunFam" id="3.40.50.300:FF:000299">
    <property type="entry name" value="ABC transporter ATP-binding protein/permease"/>
    <property type="match status" value="1"/>
</dbReference>
<feature type="transmembrane region" description="Helical" evidence="11">
    <location>
        <begin position="284"/>
        <end position="307"/>
    </location>
</feature>
<dbReference type="InterPro" id="IPR005074">
    <property type="entry name" value="Peptidase_C39"/>
</dbReference>
<dbReference type="InterPro" id="IPR003439">
    <property type="entry name" value="ABC_transporter-like_ATP-bd"/>
</dbReference>
<feature type="domain" description="ABC transmembrane type-1" evidence="13">
    <location>
        <begin position="177"/>
        <end position="457"/>
    </location>
</feature>
<comment type="subcellular location">
    <subcellularLocation>
        <location evidence="1">Cell membrane</location>
        <topology evidence="1">Multi-pass membrane protein</topology>
    </subcellularLocation>
</comment>
<dbReference type="PANTHER" id="PTHR24221:SF654">
    <property type="entry name" value="ATP-BINDING CASSETTE SUB-FAMILY B MEMBER 6"/>
    <property type="match status" value="1"/>
</dbReference>
<dbReference type="PROSITE" id="PS50990">
    <property type="entry name" value="PEPTIDASE_C39"/>
    <property type="match status" value="1"/>
</dbReference>
<evidence type="ECO:0000313" key="15">
    <source>
        <dbReference type="EMBL" id="QHI37802.1"/>
    </source>
</evidence>
<dbReference type="PROSITE" id="PS50893">
    <property type="entry name" value="ABC_TRANSPORTER_2"/>
    <property type="match status" value="1"/>
</dbReference>
<dbReference type="AlphaFoldDB" id="A0A7L4ZMC9"/>
<dbReference type="InterPro" id="IPR003593">
    <property type="entry name" value="AAA+_ATPase"/>
</dbReference>
<dbReference type="EC" id="3.4.22.-" evidence="15"/>
<feature type="domain" description="ABC transporter" evidence="12">
    <location>
        <begin position="491"/>
        <end position="730"/>
    </location>
</feature>
<dbReference type="SUPFAM" id="SSF90123">
    <property type="entry name" value="ABC transporter transmembrane region"/>
    <property type="match status" value="1"/>
</dbReference>
<dbReference type="KEGG" id="kan:IMCC3317_31850"/>
<feature type="transmembrane region" description="Helical" evidence="11">
    <location>
        <begin position="410"/>
        <end position="438"/>
    </location>
</feature>
<dbReference type="GO" id="GO:0006508">
    <property type="term" value="P:proteolysis"/>
    <property type="evidence" value="ECO:0007669"/>
    <property type="project" value="InterPro"/>
</dbReference>
<keyword evidence="15" id="KW-0378">Hydrolase</keyword>
<dbReference type="PANTHER" id="PTHR24221">
    <property type="entry name" value="ATP-BINDING CASSETTE SUB-FAMILY B"/>
    <property type="match status" value="1"/>
</dbReference>
<dbReference type="GO" id="GO:0140359">
    <property type="term" value="F:ABC-type transporter activity"/>
    <property type="evidence" value="ECO:0007669"/>
    <property type="project" value="InterPro"/>
</dbReference>
<keyword evidence="8 11" id="KW-1133">Transmembrane helix</keyword>
<gene>
    <name evidence="15" type="primary">lagD</name>
    <name evidence="15" type="ORF">IMCC3317_31850</name>
</gene>
<dbReference type="InterPro" id="IPR039421">
    <property type="entry name" value="Type_1_exporter"/>
</dbReference>
<evidence type="ECO:0000256" key="8">
    <source>
        <dbReference type="ARBA" id="ARBA00022989"/>
    </source>
</evidence>
<keyword evidence="6 15" id="KW-0067">ATP-binding</keyword>
<dbReference type="Pfam" id="PF00005">
    <property type="entry name" value="ABC_tran"/>
    <property type="match status" value="1"/>
</dbReference>
<proteinExistence type="predicted"/>
<dbReference type="OrthoDB" id="9760358at2"/>
<dbReference type="Gene3D" id="3.40.50.300">
    <property type="entry name" value="P-loop containing nucleotide triphosphate hydrolases"/>
    <property type="match status" value="1"/>
</dbReference>
<sequence length="736" mass="83720">MVKREFPFYRQLDQMDCGPTCLRMVAKHYGRAYTIDFLRKKANITREGVSLGGIAEAAEDIGLHTLAVSVDFKTLVDEVPYPCIAHWRQRHFVVVYKIRRNTVYVADPAHGLVKYSKEDFIKGWIGSSADPEAAEGYLLLLEPTPEFYELEKEEKKEYGFRFLFWYFKPYKRYIAQLILGLLVGSLLQLIFPFLTQSVVDYGINYENKNFVFLILIAQLTLFVSQTTVELIRGWILLHMTSRININLISDFLIKLMRLPIAFFDSKNTGDIIQRIYDHNRIQSFLSSTTLNTLFSAFNMVIFGAVLAYYNMQIFGVFFIGSALYIGWTLLFMKKRAELDYKRFDQSSDNQSSLYQLISGMQEIKLNGSERRRRWEWEAIQVRLFKISIKGLTLSQTQNTGGRFINELKNILITFIAATAVIDDPLFTLGMMLSVQYIIGQLNLPINNFITFIQSGQDAKISLERLSEIHNKDDEEDRFEDNIKQLPEDKTITLTNASFRYGGKSSPLILNNLNVDIPEGKVTAIVGASGSGKTTLIKLLLKFYDFNEGSVSIGKTSNLKDISTKVWRKACGSVMQDGFLFGDTIARNITESDSEGIIDKQRLIHAVKVANIEEFIEELPSGYNTKIGSSGVNVSGGQKQRILIARSVYKDPKYIFFDEATSALDANNEKVIMENLKEFYKGKTVVVVAHRLSTVKNADQIIVLDKGEIIELGSHEELTAKRGAYYTLVKNQLELGN</sequence>
<keyword evidence="7" id="KW-0653">Protein transport</keyword>
<dbReference type="InterPro" id="IPR017871">
    <property type="entry name" value="ABC_transporter-like_CS"/>
</dbReference>
<dbReference type="Pfam" id="PF00664">
    <property type="entry name" value="ABC_membrane"/>
    <property type="match status" value="1"/>
</dbReference>
<dbReference type="InterPro" id="IPR011527">
    <property type="entry name" value="ABC1_TM_dom"/>
</dbReference>
<dbReference type="SMART" id="SM00382">
    <property type="entry name" value="AAA"/>
    <property type="match status" value="1"/>
</dbReference>
<dbReference type="GO" id="GO:0008233">
    <property type="term" value="F:peptidase activity"/>
    <property type="evidence" value="ECO:0007669"/>
    <property type="project" value="InterPro"/>
</dbReference>
<feature type="transmembrane region" description="Helical" evidence="11">
    <location>
        <begin position="211"/>
        <end position="231"/>
    </location>
</feature>
<keyword evidence="9 11" id="KW-0472">Membrane</keyword>
<evidence type="ECO:0000313" key="16">
    <source>
        <dbReference type="Proteomes" id="UP000464657"/>
    </source>
</evidence>
<feature type="domain" description="Peptidase C39" evidence="14">
    <location>
        <begin position="11"/>
        <end position="131"/>
    </location>
</feature>
<keyword evidence="3" id="KW-1003">Cell membrane</keyword>
<dbReference type="SUPFAM" id="SSF52540">
    <property type="entry name" value="P-loop containing nucleoside triphosphate hydrolases"/>
    <property type="match status" value="1"/>
</dbReference>
<dbReference type="EMBL" id="CP019288">
    <property type="protein sequence ID" value="QHI37802.1"/>
    <property type="molecule type" value="Genomic_DNA"/>
</dbReference>
<feature type="transmembrane region" description="Helical" evidence="11">
    <location>
        <begin position="173"/>
        <end position="191"/>
    </location>
</feature>
<dbReference type="GO" id="GO:0016887">
    <property type="term" value="F:ATP hydrolysis activity"/>
    <property type="evidence" value="ECO:0007669"/>
    <property type="project" value="InterPro"/>
</dbReference>
<dbReference type="Pfam" id="PF03412">
    <property type="entry name" value="Peptidase_C39"/>
    <property type="match status" value="1"/>
</dbReference>
<feature type="transmembrane region" description="Helical" evidence="11">
    <location>
        <begin position="313"/>
        <end position="332"/>
    </location>
</feature>
<protein>
    <submittedName>
        <fullName evidence="15">Lactococcin-G-processing and transport ATP-binding protein LagD</fullName>
        <ecNumber evidence="15">3.4.22.-</ecNumber>
    </submittedName>
</protein>
<evidence type="ECO:0000259" key="12">
    <source>
        <dbReference type="PROSITE" id="PS50893"/>
    </source>
</evidence>
<dbReference type="Gene3D" id="1.20.1560.10">
    <property type="entry name" value="ABC transporter type 1, transmembrane domain"/>
    <property type="match status" value="1"/>
</dbReference>
<keyword evidence="5" id="KW-0547">Nucleotide-binding</keyword>
<dbReference type="GO" id="GO:0043213">
    <property type="term" value="P:bacteriocin transport"/>
    <property type="evidence" value="ECO:0007669"/>
    <property type="project" value="UniProtKB-KW"/>
</dbReference>
<dbReference type="InterPro" id="IPR027417">
    <property type="entry name" value="P-loop_NTPase"/>
</dbReference>
<dbReference type="Gene3D" id="3.90.70.10">
    <property type="entry name" value="Cysteine proteinases"/>
    <property type="match status" value="1"/>
</dbReference>
<dbReference type="PROSITE" id="PS00211">
    <property type="entry name" value="ABC_TRANSPORTER_1"/>
    <property type="match status" value="1"/>
</dbReference>
<evidence type="ECO:0000256" key="2">
    <source>
        <dbReference type="ARBA" id="ARBA00022448"/>
    </source>
</evidence>
<dbReference type="Proteomes" id="UP000464657">
    <property type="component" value="Chromosome"/>
</dbReference>
<keyword evidence="4 11" id="KW-0812">Transmembrane</keyword>
<evidence type="ECO:0000256" key="10">
    <source>
        <dbReference type="ARBA" id="ARBA00043264"/>
    </source>
</evidence>
<name>A0A7L4ZMC9_9FLAO</name>
<keyword evidence="10" id="KW-0080">Bacteriocin transport</keyword>
<evidence type="ECO:0000256" key="4">
    <source>
        <dbReference type="ARBA" id="ARBA00022692"/>
    </source>
</evidence>
<dbReference type="GO" id="GO:0015031">
    <property type="term" value="P:protein transport"/>
    <property type="evidence" value="ECO:0007669"/>
    <property type="project" value="UniProtKB-KW"/>
</dbReference>
<evidence type="ECO:0000256" key="9">
    <source>
        <dbReference type="ARBA" id="ARBA00023136"/>
    </source>
</evidence>
<reference evidence="15 16" key="1">
    <citation type="journal article" date="2013" name="Int. J. Syst. Evol. Microbiol.">
        <title>Kordia antarctica sp. nov., isolated from Antarctic seawater.</title>
        <authorList>
            <person name="Baek K."/>
            <person name="Choi A."/>
            <person name="Kang I."/>
            <person name="Lee K."/>
            <person name="Cho J.C."/>
        </authorList>
    </citation>
    <scope>NUCLEOTIDE SEQUENCE [LARGE SCALE GENOMIC DNA]</scope>
    <source>
        <strain evidence="15 16">IMCC3317</strain>
    </source>
</reference>
<keyword evidence="16" id="KW-1185">Reference proteome</keyword>
<dbReference type="CDD" id="cd18571">
    <property type="entry name" value="ABC_6TM_peptidase_like"/>
    <property type="match status" value="1"/>
</dbReference>
<evidence type="ECO:0000256" key="5">
    <source>
        <dbReference type="ARBA" id="ARBA00022741"/>
    </source>
</evidence>
<evidence type="ECO:0000256" key="6">
    <source>
        <dbReference type="ARBA" id="ARBA00022840"/>
    </source>
</evidence>
<keyword evidence="2" id="KW-0813">Transport</keyword>
<dbReference type="GO" id="GO:0034040">
    <property type="term" value="F:ATPase-coupled lipid transmembrane transporter activity"/>
    <property type="evidence" value="ECO:0007669"/>
    <property type="project" value="TreeGrafter"/>
</dbReference>
<dbReference type="InterPro" id="IPR036640">
    <property type="entry name" value="ABC1_TM_sf"/>
</dbReference>
<evidence type="ECO:0000256" key="7">
    <source>
        <dbReference type="ARBA" id="ARBA00022927"/>
    </source>
</evidence>
<dbReference type="GO" id="GO:0005886">
    <property type="term" value="C:plasma membrane"/>
    <property type="evidence" value="ECO:0007669"/>
    <property type="project" value="UniProtKB-SubCell"/>
</dbReference>
<evidence type="ECO:0000256" key="1">
    <source>
        <dbReference type="ARBA" id="ARBA00004651"/>
    </source>
</evidence>
<dbReference type="CDD" id="cd02418">
    <property type="entry name" value="Peptidase_C39B"/>
    <property type="match status" value="1"/>
</dbReference>
<dbReference type="RefSeq" id="WP_160130395.1">
    <property type="nucleotide sequence ID" value="NZ_CP019288.1"/>
</dbReference>
<dbReference type="PROSITE" id="PS50929">
    <property type="entry name" value="ABC_TM1F"/>
    <property type="match status" value="1"/>
</dbReference>
<evidence type="ECO:0000256" key="3">
    <source>
        <dbReference type="ARBA" id="ARBA00022475"/>
    </source>
</evidence>